<feature type="region of interest" description="Disordered" evidence="1">
    <location>
        <begin position="850"/>
        <end position="871"/>
    </location>
</feature>
<feature type="region of interest" description="Disordered" evidence="1">
    <location>
        <begin position="318"/>
        <end position="339"/>
    </location>
</feature>
<dbReference type="InParanoid" id="A0A409VWH0"/>
<sequence length="871" mass="92705">MAKSTVAMCVPTVSEPTPSHPTTTATTGRADLEGALKREGTKVIRLADPAHLPVEVYTIPRATPSPAISATSGSSNAHLGVPGTSTNGHANANANANGNNARLSLGGVNGTGALGYGYASGYNNAYNYAYNSSSSGHGHDHESRMGIAIGGSPTPSGTDDGRGLGISGTGVGVGVGAGVDSALVDREGETMQDTVLYVPGHPYAQGGLSFAPAQSQSQAQSQAQAQQKTGAKEPSKVPTIDEIISKHKVALPHIPLHPYALGSRDSYLESYGLVGQYRNTGNGDGDATRKMWAQLSPGGVQEILSPELKQYSPYANLELGSPVGQDDDGEGEEGGKAREVDGDTVDQRTIHDTVGVGEALVNATRPRGVRERVGERGSKESGHAMPMPIMTDSISRAYASSPFHQDMHLSPDDADGEGQSISITPRSGLSTRILGSPSDLEGFQDLFYRPPEEEEEEERRRRQTPRENALPETPGAIGADRETVRPLSESPVPWNGGSVEGESRREVPAMPHAPPVRRTDSGLTSLARQLNEEFEQMALEREREQMGMRYSRSPSVSLSDAIMHSRQGSLGAIAPATGPLQYSQIQKRQHQSQSSRSSSRGMTMGSTGGEPGDMQFIFEEASSATNVEDEDGERERGARMRMMSPIQAFMPSGRTIPEDVHSSLSREEGSSVGHGMVDEDEDDNDPTAVFRVGIIGSVSTPPPVSPAQHRLSFNAEMHDIQHAHRDFVSPATRARILSNLTAPFTEATRSSYMTTSTMSRMSGLSDFPIPPTNPSAHSRPTSKAHLSMHQGTLTTPAATSLLTSYFDEAHYQRETEDEGIPEIPPPPASLLQERQLTFGGNQDADELVKSLSGGALPSSDTVVPTMSSFQK</sequence>
<dbReference type="OrthoDB" id="3228777at2759"/>
<protein>
    <submittedName>
        <fullName evidence="2">Uncharacterized protein</fullName>
    </submittedName>
</protein>
<evidence type="ECO:0000313" key="3">
    <source>
        <dbReference type="Proteomes" id="UP000284842"/>
    </source>
</evidence>
<accession>A0A409VWH0</accession>
<dbReference type="Proteomes" id="UP000284842">
    <property type="component" value="Unassembled WGS sequence"/>
</dbReference>
<feature type="region of interest" description="Disordered" evidence="1">
    <location>
        <begin position="366"/>
        <end position="387"/>
    </location>
</feature>
<feature type="region of interest" description="Disordered" evidence="1">
    <location>
        <begin position="1"/>
        <end position="27"/>
    </location>
</feature>
<feature type="region of interest" description="Disordered" evidence="1">
    <location>
        <begin position="133"/>
        <end position="165"/>
    </location>
</feature>
<organism evidence="2 3">
    <name type="scientific">Panaeolus cyanescens</name>
    <dbReference type="NCBI Taxonomy" id="181874"/>
    <lineage>
        <taxon>Eukaryota</taxon>
        <taxon>Fungi</taxon>
        <taxon>Dikarya</taxon>
        <taxon>Basidiomycota</taxon>
        <taxon>Agaricomycotina</taxon>
        <taxon>Agaricomycetes</taxon>
        <taxon>Agaricomycetidae</taxon>
        <taxon>Agaricales</taxon>
        <taxon>Agaricineae</taxon>
        <taxon>Galeropsidaceae</taxon>
        <taxon>Panaeolus</taxon>
    </lineage>
</organism>
<feature type="region of interest" description="Disordered" evidence="1">
    <location>
        <begin position="582"/>
        <end position="614"/>
    </location>
</feature>
<keyword evidence="3" id="KW-1185">Reference proteome</keyword>
<name>A0A409VWH0_9AGAR</name>
<evidence type="ECO:0000256" key="1">
    <source>
        <dbReference type="SAM" id="MobiDB-lite"/>
    </source>
</evidence>
<dbReference type="AlphaFoldDB" id="A0A409VWH0"/>
<proteinExistence type="predicted"/>
<feature type="region of interest" description="Disordered" evidence="1">
    <location>
        <begin position="207"/>
        <end position="236"/>
    </location>
</feature>
<evidence type="ECO:0000313" key="2">
    <source>
        <dbReference type="EMBL" id="PPQ70614.1"/>
    </source>
</evidence>
<feature type="compositionally biased region" description="Polar residues" evidence="1">
    <location>
        <begin position="419"/>
        <end position="430"/>
    </location>
</feature>
<gene>
    <name evidence="2" type="ORF">CVT24_000687</name>
</gene>
<feature type="region of interest" description="Disordered" evidence="1">
    <location>
        <begin position="404"/>
        <end position="522"/>
    </location>
</feature>
<feature type="compositionally biased region" description="Low complexity" evidence="1">
    <location>
        <begin position="213"/>
        <end position="227"/>
    </location>
</feature>
<feature type="compositionally biased region" description="Basic and acidic residues" evidence="1">
    <location>
        <begin position="368"/>
        <end position="382"/>
    </location>
</feature>
<comment type="caution">
    <text evidence="2">The sequence shown here is derived from an EMBL/GenBank/DDBJ whole genome shotgun (WGS) entry which is preliminary data.</text>
</comment>
<reference evidence="2 3" key="1">
    <citation type="journal article" date="2018" name="Evol. Lett.">
        <title>Horizontal gene cluster transfer increased hallucinogenic mushroom diversity.</title>
        <authorList>
            <person name="Reynolds H.T."/>
            <person name="Vijayakumar V."/>
            <person name="Gluck-Thaler E."/>
            <person name="Korotkin H.B."/>
            <person name="Matheny P.B."/>
            <person name="Slot J.C."/>
        </authorList>
    </citation>
    <scope>NUCLEOTIDE SEQUENCE [LARGE SCALE GENOMIC DNA]</scope>
    <source>
        <strain evidence="2 3">2629</strain>
    </source>
</reference>
<dbReference type="EMBL" id="NHTK01005947">
    <property type="protein sequence ID" value="PPQ70614.1"/>
    <property type="molecule type" value="Genomic_DNA"/>
</dbReference>
<dbReference type="STRING" id="181874.A0A409VWH0"/>
<feature type="compositionally biased region" description="Low complexity" evidence="1">
    <location>
        <begin position="591"/>
        <end position="605"/>
    </location>
</feature>
<feature type="compositionally biased region" description="Low complexity" evidence="1">
    <location>
        <begin position="10"/>
        <end position="27"/>
    </location>
</feature>
<feature type="compositionally biased region" description="Polar residues" evidence="1">
    <location>
        <begin position="858"/>
        <end position="871"/>
    </location>
</feature>